<feature type="domain" description="Histidine kinase" evidence="9">
    <location>
        <begin position="331"/>
        <end position="590"/>
    </location>
</feature>
<dbReference type="GO" id="GO:0005886">
    <property type="term" value="C:plasma membrane"/>
    <property type="evidence" value="ECO:0000318"/>
    <property type="project" value="GO_Central"/>
</dbReference>
<gene>
    <name evidence="11" type="primary">AHK5</name>
    <name evidence="11" type="ORF">SELMODRAFT_450521</name>
</gene>
<dbReference type="CDD" id="cd00082">
    <property type="entry name" value="HisKA"/>
    <property type="match status" value="1"/>
</dbReference>
<dbReference type="CDD" id="cd16922">
    <property type="entry name" value="HATPase_EvgS-ArcB-TorS-like"/>
    <property type="match status" value="1"/>
</dbReference>
<dbReference type="InterPro" id="IPR036097">
    <property type="entry name" value="HisK_dim/P_sf"/>
</dbReference>
<keyword evidence="7" id="KW-0175">Coiled coil</keyword>
<feature type="modified residue" description="4-aspartylphosphate" evidence="6">
    <location>
        <position position="734"/>
    </location>
</feature>
<sequence>MWPPDLNWEKRLSQKPDNVSLAGEAGIADSSYLSSLVGSTNVGVGQLSGLARQWESSHSNAVQLLKEEMESLSSQRSEAESKRRRILDEESFYAAASRDNRSVLRGSGTLEEQVKRQVSGVPPLVGRRGSFGLEEGGEGYGDQVEHWKSKAWKFNQLLGESLQREEILIKKLEEKSKRLEAVKPMVTELQNQLERVDNFLHFVLRNAPIFLSHQDKDLKYRFMYNNHPAWQSEVIGKTDLELLPGPGGTMTHNFKKEVLRRGCPAKREFVYDTVEFGYKVFLICAEPVFSKGGETIGVNIVSMDVTEEAANREKLIRLREEEAVQKAMETQLHKTMRITGNGVVSMAEILAATNLDPEQQNLVDIMVSSGDLVMQLINDILDLSKVESGAMKLEATKFRPREVLKNVLQIAAASMQKGDLNLEGFVSAEVPFEVIADVLRVRQILTNLVSNAIKFTRHGSVRVEIEIGNKKLPHKQNGSIVDSNELQTPCSSSITSPATTTSTVPQWVNNDTVWLECRIVDTGIGIPDTALPFLFTKYMQVSETHARKYGGTGLGLAICKQLVELMGGKLKVNSEENKGSTFMFTLPCKLCGSNGTNQASSHFSFSTAAMAARRKSSGTRGSSVNKRISGNNGESVSSRKSSSSPPHRNGEASGKTTTKIDVPTAVAATTTTTATATGGNAAKLKVLLAEDNKVNIMVAQSMLRRMGLEATVVNDGAEAVEAIKRDYFDLILMDVIMPVMDGLEATRLIRDTQGNRDGQGKRSTIIAVSDHICSSFSIVRDKLFSDQSIAAFSMTANALPENVAECYTHGMDSFIAKPVTFSKLQQAIQQFFPPSLPSPSPSSSSSSPSPKPR</sequence>
<keyword evidence="5" id="KW-0418">Kinase</keyword>
<feature type="region of interest" description="Disordered" evidence="8">
    <location>
        <begin position="832"/>
        <end position="853"/>
    </location>
</feature>
<evidence type="ECO:0000256" key="3">
    <source>
        <dbReference type="ARBA" id="ARBA00022553"/>
    </source>
</evidence>
<dbReference type="InterPro" id="IPR036890">
    <property type="entry name" value="HATPase_C_sf"/>
</dbReference>
<dbReference type="InterPro" id="IPR005467">
    <property type="entry name" value="His_kinase_dom"/>
</dbReference>
<dbReference type="InterPro" id="IPR011006">
    <property type="entry name" value="CheY-like_superfamily"/>
</dbReference>
<dbReference type="PANTHER" id="PTHR43047">
    <property type="entry name" value="TWO-COMPONENT HISTIDINE PROTEIN KINASE"/>
    <property type="match status" value="1"/>
</dbReference>
<evidence type="ECO:0000313" key="12">
    <source>
        <dbReference type="Proteomes" id="UP000001514"/>
    </source>
</evidence>
<dbReference type="PANTHER" id="PTHR43047:SF68">
    <property type="entry name" value="HISTIDINE KINASE 5"/>
    <property type="match status" value="1"/>
</dbReference>
<dbReference type="eggNOG" id="KOG0519">
    <property type="taxonomic scope" value="Eukaryota"/>
</dbReference>
<dbReference type="EMBL" id="GL377629">
    <property type="protein sequence ID" value="EFJ14104.1"/>
    <property type="molecule type" value="Genomic_DNA"/>
</dbReference>
<dbReference type="Proteomes" id="UP000001514">
    <property type="component" value="Unassembled WGS sequence"/>
</dbReference>
<dbReference type="KEGG" id="smo:SELMODRAFT_450521"/>
<keyword evidence="3 6" id="KW-0597">Phosphoprotein</keyword>
<dbReference type="Gene3D" id="1.10.287.130">
    <property type="match status" value="1"/>
</dbReference>
<feature type="region of interest" description="Disordered" evidence="8">
    <location>
        <begin position="614"/>
        <end position="661"/>
    </location>
</feature>
<feature type="coiled-coil region" evidence="7">
    <location>
        <begin position="155"/>
        <end position="182"/>
    </location>
</feature>
<dbReference type="InterPro" id="IPR004358">
    <property type="entry name" value="Sig_transdc_His_kin-like_C"/>
</dbReference>
<name>D8SN29_SELML</name>
<dbReference type="SUPFAM" id="SSF47384">
    <property type="entry name" value="Homodimeric domain of signal transducing histidine kinase"/>
    <property type="match status" value="1"/>
</dbReference>
<dbReference type="FunCoup" id="D8SN29">
    <property type="interactions" value="17"/>
</dbReference>
<evidence type="ECO:0000256" key="4">
    <source>
        <dbReference type="ARBA" id="ARBA00022679"/>
    </source>
</evidence>
<accession>D8SN29</accession>
<proteinExistence type="predicted"/>
<evidence type="ECO:0000256" key="5">
    <source>
        <dbReference type="ARBA" id="ARBA00022777"/>
    </source>
</evidence>
<dbReference type="PROSITE" id="PS50110">
    <property type="entry name" value="RESPONSE_REGULATORY"/>
    <property type="match status" value="1"/>
</dbReference>
<dbReference type="InterPro" id="IPR003594">
    <property type="entry name" value="HATPase_dom"/>
</dbReference>
<dbReference type="PRINTS" id="PR00344">
    <property type="entry name" value="BCTRLSENSOR"/>
</dbReference>
<dbReference type="Pfam" id="PF00072">
    <property type="entry name" value="Response_reg"/>
    <property type="match status" value="1"/>
</dbReference>
<evidence type="ECO:0000256" key="8">
    <source>
        <dbReference type="SAM" id="MobiDB-lite"/>
    </source>
</evidence>
<feature type="compositionally biased region" description="Low complexity" evidence="8">
    <location>
        <begin position="635"/>
        <end position="644"/>
    </location>
</feature>
<evidence type="ECO:0000256" key="2">
    <source>
        <dbReference type="ARBA" id="ARBA00012438"/>
    </source>
</evidence>
<keyword evidence="4" id="KW-0808">Transferase</keyword>
<dbReference type="CDD" id="cd17546">
    <property type="entry name" value="REC_hyHK_CKI1_RcsC-like"/>
    <property type="match status" value="1"/>
</dbReference>
<dbReference type="SUPFAM" id="SSF55874">
    <property type="entry name" value="ATPase domain of HSP90 chaperone/DNA topoisomerase II/histidine kinase"/>
    <property type="match status" value="1"/>
</dbReference>
<feature type="coiled-coil region" evidence="7">
    <location>
        <begin position="62"/>
        <end position="89"/>
    </location>
</feature>
<dbReference type="Gramene" id="EFJ14104">
    <property type="protein sequence ID" value="EFJ14104"/>
    <property type="gene ID" value="SELMODRAFT_450521"/>
</dbReference>
<dbReference type="SMART" id="SM00448">
    <property type="entry name" value="REC"/>
    <property type="match status" value="1"/>
</dbReference>
<dbReference type="InterPro" id="IPR001789">
    <property type="entry name" value="Sig_transdc_resp-reg_receiver"/>
</dbReference>
<dbReference type="InterPro" id="IPR035965">
    <property type="entry name" value="PAS-like_dom_sf"/>
</dbReference>
<keyword evidence="12" id="KW-1185">Reference proteome</keyword>
<dbReference type="SUPFAM" id="SSF55785">
    <property type="entry name" value="PYP-like sensor domain (PAS domain)"/>
    <property type="match status" value="1"/>
</dbReference>
<dbReference type="SMART" id="SM00387">
    <property type="entry name" value="HATPase_c"/>
    <property type="match status" value="1"/>
</dbReference>
<dbReference type="Pfam" id="PF02518">
    <property type="entry name" value="HATPase_c"/>
    <property type="match status" value="1"/>
</dbReference>
<feature type="compositionally biased region" description="Low complexity" evidence="8">
    <location>
        <begin position="841"/>
        <end position="853"/>
    </location>
</feature>
<dbReference type="OMA" id="CEMENDN"/>
<feature type="compositionally biased region" description="Polar residues" evidence="8">
    <location>
        <begin position="618"/>
        <end position="634"/>
    </location>
</feature>
<dbReference type="AlphaFoldDB" id="D8SN29"/>
<dbReference type="PROSITE" id="PS50109">
    <property type="entry name" value="HIS_KIN"/>
    <property type="match status" value="1"/>
</dbReference>
<dbReference type="HOGENOM" id="CLU_000445_104_17_1"/>
<evidence type="ECO:0000256" key="7">
    <source>
        <dbReference type="SAM" id="Coils"/>
    </source>
</evidence>
<dbReference type="GO" id="GO:0009927">
    <property type="term" value="F:histidine phosphotransfer kinase activity"/>
    <property type="evidence" value="ECO:0000318"/>
    <property type="project" value="GO_Central"/>
</dbReference>
<dbReference type="GO" id="GO:0000155">
    <property type="term" value="F:phosphorelay sensor kinase activity"/>
    <property type="evidence" value="ECO:0000318"/>
    <property type="project" value="GO_Central"/>
</dbReference>
<dbReference type="EC" id="2.7.13.3" evidence="2"/>
<organism evidence="12">
    <name type="scientific">Selaginella moellendorffii</name>
    <name type="common">Spikemoss</name>
    <dbReference type="NCBI Taxonomy" id="88036"/>
    <lineage>
        <taxon>Eukaryota</taxon>
        <taxon>Viridiplantae</taxon>
        <taxon>Streptophyta</taxon>
        <taxon>Embryophyta</taxon>
        <taxon>Tracheophyta</taxon>
        <taxon>Lycopodiopsida</taxon>
        <taxon>Selaginellales</taxon>
        <taxon>Selaginellaceae</taxon>
        <taxon>Selaginella</taxon>
    </lineage>
</organism>
<evidence type="ECO:0000313" key="11">
    <source>
        <dbReference type="EMBL" id="EFJ14104.1"/>
    </source>
</evidence>
<dbReference type="Pfam" id="PF00512">
    <property type="entry name" value="HisKA"/>
    <property type="match status" value="1"/>
</dbReference>
<dbReference type="Gene3D" id="3.30.565.10">
    <property type="entry name" value="Histidine kinase-like ATPase, C-terminal domain"/>
    <property type="match status" value="1"/>
</dbReference>
<reference evidence="11 12" key="1">
    <citation type="journal article" date="2011" name="Science">
        <title>The Selaginella genome identifies genetic changes associated with the evolution of vascular plants.</title>
        <authorList>
            <person name="Banks J.A."/>
            <person name="Nishiyama T."/>
            <person name="Hasebe M."/>
            <person name="Bowman J.L."/>
            <person name="Gribskov M."/>
            <person name="dePamphilis C."/>
            <person name="Albert V.A."/>
            <person name="Aono N."/>
            <person name="Aoyama T."/>
            <person name="Ambrose B.A."/>
            <person name="Ashton N.W."/>
            <person name="Axtell M.J."/>
            <person name="Barker E."/>
            <person name="Barker M.S."/>
            <person name="Bennetzen J.L."/>
            <person name="Bonawitz N.D."/>
            <person name="Chapple C."/>
            <person name="Cheng C."/>
            <person name="Correa L.G."/>
            <person name="Dacre M."/>
            <person name="DeBarry J."/>
            <person name="Dreyer I."/>
            <person name="Elias M."/>
            <person name="Engstrom E.M."/>
            <person name="Estelle M."/>
            <person name="Feng L."/>
            <person name="Finet C."/>
            <person name="Floyd S.K."/>
            <person name="Frommer W.B."/>
            <person name="Fujita T."/>
            <person name="Gramzow L."/>
            <person name="Gutensohn M."/>
            <person name="Harholt J."/>
            <person name="Hattori M."/>
            <person name="Heyl A."/>
            <person name="Hirai T."/>
            <person name="Hiwatashi Y."/>
            <person name="Ishikawa M."/>
            <person name="Iwata M."/>
            <person name="Karol K.G."/>
            <person name="Koehler B."/>
            <person name="Kolukisaoglu U."/>
            <person name="Kubo M."/>
            <person name="Kurata T."/>
            <person name="Lalonde S."/>
            <person name="Li K."/>
            <person name="Li Y."/>
            <person name="Litt A."/>
            <person name="Lyons E."/>
            <person name="Manning G."/>
            <person name="Maruyama T."/>
            <person name="Michael T.P."/>
            <person name="Mikami K."/>
            <person name="Miyazaki S."/>
            <person name="Morinaga S."/>
            <person name="Murata T."/>
            <person name="Mueller-Roeber B."/>
            <person name="Nelson D.R."/>
            <person name="Obara M."/>
            <person name="Oguri Y."/>
            <person name="Olmstead R.G."/>
            <person name="Onodera N."/>
            <person name="Petersen B.L."/>
            <person name="Pils B."/>
            <person name="Prigge M."/>
            <person name="Rensing S.A."/>
            <person name="Riano-Pachon D.M."/>
            <person name="Roberts A.W."/>
            <person name="Sato Y."/>
            <person name="Scheller H.V."/>
            <person name="Schulz B."/>
            <person name="Schulz C."/>
            <person name="Shakirov E.V."/>
            <person name="Shibagaki N."/>
            <person name="Shinohara N."/>
            <person name="Shippen D.E."/>
            <person name="Soerensen I."/>
            <person name="Sotooka R."/>
            <person name="Sugimoto N."/>
            <person name="Sugita M."/>
            <person name="Sumikawa N."/>
            <person name="Tanurdzic M."/>
            <person name="Theissen G."/>
            <person name="Ulvskov P."/>
            <person name="Wakazuki S."/>
            <person name="Weng J.K."/>
            <person name="Willats W.W."/>
            <person name="Wipf D."/>
            <person name="Wolf P.G."/>
            <person name="Yang L."/>
            <person name="Zimmer A.D."/>
            <person name="Zhu Q."/>
            <person name="Mitros T."/>
            <person name="Hellsten U."/>
            <person name="Loque D."/>
            <person name="Otillar R."/>
            <person name="Salamov A."/>
            <person name="Schmutz J."/>
            <person name="Shapiro H."/>
            <person name="Lindquist E."/>
            <person name="Lucas S."/>
            <person name="Rokhsar D."/>
            <person name="Grigoriev I.V."/>
        </authorList>
    </citation>
    <scope>NUCLEOTIDE SEQUENCE [LARGE SCALE GENOMIC DNA]</scope>
</reference>
<evidence type="ECO:0000256" key="6">
    <source>
        <dbReference type="PROSITE-ProRule" id="PRU00169"/>
    </source>
</evidence>
<protein>
    <recommendedName>
        <fullName evidence="2">histidine kinase</fullName>
        <ecNumber evidence="2">2.7.13.3</ecNumber>
    </recommendedName>
</protein>
<dbReference type="SUPFAM" id="SSF52172">
    <property type="entry name" value="CheY-like"/>
    <property type="match status" value="1"/>
</dbReference>
<dbReference type="InParanoid" id="D8SN29"/>
<evidence type="ECO:0000259" key="10">
    <source>
        <dbReference type="PROSITE" id="PS50110"/>
    </source>
</evidence>
<evidence type="ECO:0000256" key="1">
    <source>
        <dbReference type="ARBA" id="ARBA00000085"/>
    </source>
</evidence>
<dbReference type="Gene3D" id="3.40.50.2300">
    <property type="match status" value="1"/>
</dbReference>
<dbReference type="Gene3D" id="3.30.450.20">
    <property type="entry name" value="PAS domain"/>
    <property type="match status" value="1"/>
</dbReference>
<dbReference type="STRING" id="88036.D8SN29"/>
<dbReference type="GO" id="GO:0000160">
    <property type="term" value="P:phosphorelay signal transduction system"/>
    <property type="evidence" value="ECO:0000318"/>
    <property type="project" value="GO_Central"/>
</dbReference>
<dbReference type="InterPro" id="IPR003661">
    <property type="entry name" value="HisK_dim/P_dom"/>
</dbReference>
<comment type="catalytic activity">
    <reaction evidence="1">
        <text>ATP + protein L-histidine = ADP + protein N-phospho-L-histidine.</text>
        <dbReference type="EC" id="2.7.13.3"/>
    </reaction>
</comment>
<evidence type="ECO:0000259" key="9">
    <source>
        <dbReference type="PROSITE" id="PS50109"/>
    </source>
</evidence>
<feature type="domain" description="Response regulatory" evidence="10">
    <location>
        <begin position="685"/>
        <end position="832"/>
    </location>
</feature>